<dbReference type="Pfam" id="PF05165">
    <property type="entry name" value="GCH_III"/>
    <property type="match status" value="1"/>
</dbReference>
<dbReference type="RefSeq" id="WP_049995054.1">
    <property type="nucleotide sequence ID" value="NZ_CP031310.1"/>
</dbReference>
<name>A0A4D6HF20_9EURY</name>
<gene>
    <name evidence="2" type="primary">gch3</name>
    <name evidence="5" type="ORF">DV733_08805</name>
</gene>
<dbReference type="InterPro" id="IPR029787">
    <property type="entry name" value="Nucleotide_cyclase"/>
</dbReference>
<comment type="function">
    <text evidence="2 3">Catalyzes the formation of 2-amino-5-formylamino-6-ribofuranosylamino-4(3H)-pyrimidinone ribonucleotide monophosphate and inorganic phosphate from GTP. Also has an independent pyrophosphate phosphohydrolase activity.</text>
</comment>
<evidence type="ECO:0000256" key="4">
    <source>
        <dbReference type="SAM" id="MobiDB-lite"/>
    </source>
</evidence>
<dbReference type="Gene3D" id="3.30.70.270">
    <property type="match status" value="1"/>
</dbReference>
<dbReference type="InterPro" id="IPR007839">
    <property type="entry name" value="GTP_CycHdrlase_3"/>
</dbReference>
<evidence type="ECO:0000256" key="1">
    <source>
        <dbReference type="ARBA" id="ARBA00022801"/>
    </source>
</evidence>
<proteinExistence type="inferred from homology"/>
<dbReference type="PANTHER" id="PTHR42202">
    <property type="entry name" value="GTP CYCLOHYDROLASE III"/>
    <property type="match status" value="1"/>
</dbReference>
<evidence type="ECO:0000256" key="3">
    <source>
        <dbReference type="PIRNR" id="PIRNR009265"/>
    </source>
</evidence>
<dbReference type="STRING" id="1457250.GCA_000755225_01142"/>
<dbReference type="GO" id="GO:0005525">
    <property type="term" value="F:GTP binding"/>
    <property type="evidence" value="ECO:0007669"/>
    <property type="project" value="UniProtKB-KW"/>
</dbReference>
<keyword evidence="2" id="KW-0342">GTP-binding</keyword>
<evidence type="ECO:0000313" key="5">
    <source>
        <dbReference type="EMBL" id="QCC51337.1"/>
    </source>
</evidence>
<dbReference type="PANTHER" id="PTHR42202:SF1">
    <property type="entry name" value="GTP CYCLOHYDROLASE III"/>
    <property type="match status" value="1"/>
</dbReference>
<dbReference type="GeneID" id="39847955"/>
<dbReference type="PIRSF" id="PIRSF009265">
    <property type="entry name" value="GTP_cyclohydro_3"/>
    <property type="match status" value="1"/>
</dbReference>
<dbReference type="KEGG" id="hsn:DV733_08805"/>
<sequence length="254" mass="27152">MDRFQFTLWQLDDYGPWTTTPEPRPEMTLQSLQSRLYTDLAEMVGEREGYVFRGREDNLVGVTNSLGVADHREIRDRIADDYPVTLSAGIGTGETPLAALRTATEKLQAAGSAQKSDRSGTLRGESLDASPPFQVAHFDVVDATGRLTDAVDAAAAIDALDDVTRTLRAEIRARHGGLAFFVGGDNVIAVVPPLASADYDDLCETARAETGLPLQVGVGTGSTARAAGMAAKHALEDAREREQTVVVPEPVAAD</sequence>
<keyword evidence="1 2" id="KW-0378">Hydrolase</keyword>
<dbReference type="GO" id="GO:0043740">
    <property type="term" value="F:GTP cyclohydrolase IIa activity"/>
    <property type="evidence" value="ECO:0007669"/>
    <property type="project" value="UniProtKB-UniRule"/>
</dbReference>
<dbReference type="EC" id="3.5.4.29" evidence="2 3"/>
<evidence type="ECO:0000256" key="2">
    <source>
        <dbReference type="HAMAP-Rule" id="MF_00608"/>
    </source>
</evidence>
<organism evidence="5 6">
    <name type="scientific">Halapricum salinum</name>
    <dbReference type="NCBI Taxonomy" id="1457250"/>
    <lineage>
        <taxon>Archaea</taxon>
        <taxon>Methanobacteriati</taxon>
        <taxon>Methanobacteriota</taxon>
        <taxon>Stenosarchaea group</taxon>
        <taxon>Halobacteria</taxon>
        <taxon>Halobacteriales</taxon>
        <taxon>Haloarculaceae</taxon>
        <taxon>Halapricum</taxon>
    </lineage>
</organism>
<keyword evidence="2" id="KW-0547">Nucleotide-binding</keyword>
<dbReference type="AlphaFoldDB" id="A0A4D6HF20"/>
<dbReference type="HAMAP" id="MF_00608">
    <property type="entry name" value="GTP_cyclohydro_3"/>
    <property type="match status" value="1"/>
</dbReference>
<evidence type="ECO:0000313" key="6">
    <source>
        <dbReference type="Proteomes" id="UP000296706"/>
    </source>
</evidence>
<accession>A0A4D6HF20</accession>
<keyword evidence="6" id="KW-1185">Reference proteome</keyword>
<dbReference type="EMBL" id="CP031310">
    <property type="protein sequence ID" value="QCC51337.1"/>
    <property type="molecule type" value="Genomic_DNA"/>
</dbReference>
<comment type="similarity">
    <text evidence="2 3">Belongs to the archaeal-type GTP cyclohydrolase family.</text>
</comment>
<dbReference type="OrthoDB" id="25211at2157"/>
<comment type="catalytic activity">
    <reaction evidence="2 3">
        <text>GTP + 3 H2O = 2-amino-5-formylamino-6-(5-phospho-D-ribosylamino)pyrimidin-4(3H)-one + 2 phosphate + 2 H(+)</text>
        <dbReference type="Rhea" id="RHEA:22468"/>
        <dbReference type="ChEBI" id="CHEBI:15377"/>
        <dbReference type="ChEBI" id="CHEBI:15378"/>
        <dbReference type="ChEBI" id="CHEBI:37565"/>
        <dbReference type="ChEBI" id="CHEBI:43474"/>
        <dbReference type="ChEBI" id="CHEBI:57258"/>
        <dbReference type="EC" id="3.5.4.29"/>
    </reaction>
</comment>
<reference evidence="5 6" key="1">
    <citation type="journal article" date="2019" name="Nat. Commun.">
        <title>A new type of DNA phosphorothioation-based antiviral system in archaea.</title>
        <authorList>
            <person name="Xiong L."/>
            <person name="Liu S."/>
            <person name="Chen S."/>
            <person name="Xiao Y."/>
            <person name="Zhu B."/>
            <person name="Gao Y."/>
            <person name="Zhang Y."/>
            <person name="Chen B."/>
            <person name="Luo J."/>
            <person name="Deng Z."/>
            <person name="Chen X."/>
            <person name="Wang L."/>
            <person name="Chen S."/>
        </authorList>
    </citation>
    <scope>NUCLEOTIDE SEQUENCE [LARGE SCALE GENOMIC DNA]</scope>
    <source>
        <strain evidence="5 6">CBA1105</strain>
    </source>
</reference>
<dbReference type="Proteomes" id="UP000296706">
    <property type="component" value="Chromosome"/>
</dbReference>
<feature type="region of interest" description="Disordered" evidence="4">
    <location>
        <begin position="108"/>
        <end position="128"/>
    </location>
</feature>
<protein>
    <recommendedName>
        <fullName evidence="2 3">GTP cyclohydrolase III</fullName>
        <ecNumber evidence="2 3">3.5.4.29</ecNumber>
    </recommendedName>
</protein>
<dbReference type="InterPro" id="IPR043128">
    <property type="entry name" value="Rev_trsase/Diguanyl_cyclase"/>
</dbReference>
<dbReference type="Gene3D" id="3.30.70.1230">
    <property type="entry name" value="Nucleotide cyclase"/>
    <property type="match status" value="1"/>
</dbReference>